<sequence length="161" mass="17414">MDAVFSISLPRQAHTVSVVRDVLGTLLTRMGLCQGCVDDFLLAVSEACANAIEHGGAASDYRVEAEVDTRWCEVRVSHTGRAADPSALAERFTASPPLPRFEAESGRGILLMRCLMDEVGFEDEPRVTVMLRKRRSSCDVSSEDGGGRFAVGDPSFLLHGV</sequence>
<dbReference type="GO" id="GO:0004674">
    <property type="term" value="F:protein serine/threonine kinase activity"/>
    <property type="evidence" value="ECO:0007669"/>
    <property type="project" value="UniProtKB-KW"/>
</dbReference>
<feature type="domain" description="Histidine kinase/HSP90-like ATPase" evidence="2">
    <location>
        <begin position="12"/>
        <end position="129"/>
    </location>
</feature>
<dbReference type="InterPro" id="IPR036890">
    <property type="entry name" value="HATPase_C_sf"/>
</dbReference>
<dbReference type="AlphaFoldDB" id="A0A841IK12"/>
<dbReference type="Proteomes" id="UP000536604">
    <property type="component" value="Unassembled WGS sequence"/>
</dbReference>
<keyword evidence="3" id="KW-0808">Transferase</keyword>
<dbReference type="RefSeq" id="WP_184286380.1">
    <property type="nucleotide sequence ID" value="NZ_JACHJO010000001.1"/>
</dbReference>
<reference evidence="3 4" key="1">
    <citation type="submission" date="2020-08" db="EMBL/GenBank/DDBJ databases">
        <title>Genomic Encyclopedia of Type Strains, Phase III (KMG-III): the genomes of soil and plant-associated and newly described type strains.</title>
        <authorList>
            <person name="Whitman W."/>
        </authorList>
    </citation>
    <scope>NUCLEOTIDE SEQUENCE [LARGE SCALE GENOMIC DNA]</scope>
    <source>
        <strain evidence="3 4">CECT 8712</strain>
    </source>
</reference>
<dbReference type="Gene3D" id="3.30.565.10">
    <property type="entry name" value="Histidine kinase-like ATPase, C-terminal domain"/>
    <property type="match status" value="1"/>
</dbReference>
<evidence type="ECO:0000313" key="4">
    <source>
        <dbReference type="Proteomes" id="UP000536604"/>
    </source>
</evidence>
<accession>A0A841IK12</accession>
<dbReference type="InterPro" id="IPR003594">
    <property type="entry name" value="HATPase_dom"/>
</dbReference>
<comment type="caution">
    <text evidence="3">The sequence shown here is derived from an EMBL/GenBank/DDBJ whole genome shotgun (WGS) entry which is preliminary data.</text>
</comment>
<dbReference type="EC" id="2.7.11.1" evidence="3"/>
<evidence type="ECO:0000259" key="2">
    <source>
        <dbReference type="Pfam" id="PF13581"/>
    </source>
</evidence>
<protein>
    <submittedName>
        <fullName evidence="3">Serine/threonine-protein kinase RsbW</fullName>
        <ecNumber evidence="3">2.7.11.1</ecNumber>
    </submittedName>
</protein>
<name>A0A841IK12_9ACTN</name>
<dbReference type="EMBL" id="JACHJO010000001">
    <property type="protein sequence ID" value="MBB6118470.1"/>
    <property type="molecule type" value="Genomic_DNA"/>
</dbReference>
<dbReference type="SUPFAM" id="SSF55874">
    <property type="entry name" value="ATPase domain of HSP90 chaperone/DNA topoisomerase II/histidine kinase"/>
    <property type="match status" value="1"/>
</dbReference>
<evidence type="ECO:0000256" key="1">
    <source>
        <dbReference type="ARBA" id="ARBA00022527"/>
    </source>
</evidence>
<keyword evidence="1" id="KW-0723">Serine/threonine-protein kinase</keyword>
<dbReference type="PANTHER" id="PTHR35526">
    <property type="entry name" value="ANTI-SIGMA-F FACTOR RSBW-RELATED"/>
    <property type="match status" value="1"/>
</dbReference>
<keyword evidence="4" id="KW-1185">Reference proteome</keyword>
<proteinExistence type="predicted"/>
<keyword evidence="3" id="KW-0418">Kinase</keyword>
<organism evidence="3 4">
    <name type="scientific">Nocardiopsis algeriensis</name>
    <dbReference type="NCBI Taxonomy" id="1478215"/>
    <lineage>
        <taxon>Bacteria</taxon>
        <taxon>Bacillati</taxon>
        <taxon>Actinomycetota</taxon>
        <taxon>Actinomycetes</taxon>
        <taxon>Streptosporangiales</taxon>
        <taxon>Nocardiopsidaceae</taxon>
        <taxon>Nocardiopsis</taxon>
    </lineage>
</organism>
<gene>
    <name evidence="3" type="ORF">FHS13_000398</name>
</gene>
<evidence type="ECO:0000313" key="3">
    <source>
        <dbReference type="EMBL" id="MBB6118470.1"/>
    </source>
</evidence>
<dbReference type="CDD" id="cd16936">
    <property type="entry name" value="HATPase_RsbW-like"/>
    <property type="match status" value="1"/>
</dbReference>
<dbReference type="InterPro" id="IPR050267">
    <property type="entry name" value="Anti-sigma-factor_SerPK"/>
</dbReference>
<dbReference type="PANTHER" id="PTHR35526:SF3">
    <property type="entry name" value="ANTI-SIGMA-F FACTOR RSBW"/>
    <property type="match status" value="1"/>
</dbReference>
<dbReference type="Pfam" id="PF13581">
    <property type="entry name" value="HATPase_c_2"/>
    <property type="match status" value="1"/>
</dbReference>